<dbReference type="InterPro" id="IPR028994">
    <property type="entry name" value="Integrin_alpha_N"/>
</dbReference>
<organism evidence="1 2">
    <name type="scientific">Shinella zoogloeoides</name>
    <name type="common">Crabtreella saccharophila</name>
    <dbReference type="NCBI Taxonomy" id="352475"/>
    <lineage>
        <taxon>Bacteria</taxon>
        <taxon>Pseudomonadati</taxon>
        <taxon>Pseudomonadota</taxon>
        <taxon>Alphaproteobacteria</taxon>
        <taxon>Hyphomicrobiales</taxon>
        <taxon>Rhizobiaceae</taxon>
        <taxon>Shinella</taxon>
    </lineage>
</organism>
<dbReference type="SUPFAM" id="SSF69318">
    <property type="entry name" value="Integrin alpha N-terminal domain"/>
    <property type="match status" value="1"/>
</dbReference>
<sequence>MAALLLSAALPAMAAADDFPADRIIAMASGDWNKDGTPDLAVVATPGDGSDEDNGVYVYLAKPEENRLTLALAAPNVAWGNLTMYGQEPELAALANGSFTITTKNDAVGRDRWRQSLTVAYRNFDFIVAGYTYSSYDTLDPNGGSECDLNVLTGKGKTHRGPVAGKAQFVLLKDWKDGIGRSICGLDE</sequence>
<evidence type="ECO:0008006" key="3">
    <source>
        <dbReference type="Google" id="ProtNLM"/>
    </source>
</evidence>
<evidence type="ECO:0000313" key="1">
    <source>
        <dbReference type="EMBL" id="MXN99329.1"/>
    </source>
</evidence>
<protein>
    <recommendedName>
        <fullName evidence="3">VCBS repeat-containing protein</fullName>
    </recommendedName>
</protein>
<accession>A0A6N8TDZ8</accession>
<comment type="caution">
    <text evidence="1">The sequence shown here is derived from an EMBL/GenBank/DDBJ whole genome shotgun (WGS) entry which is preliminary data.</text>
</comment>
<dbReference type="EMBL" id="WUML01000002">
    <property type="protein sequence ID" value="MXN99329.1"/>
    <property type="molecule type" value="Genomic_DNA"/>
</dbReference>
<evidence type="ECO:0000313" key="2">
    <source>
        <dbReference type="Proteomes" id="UP000440304"/>
    </source>
</evidence>
<gene>
    <name evidence="1" type="ORF">GR156_03375</name>
</gene>
<dbReference type="AlphaFoldDB" id="A0A6N8TDZ8"/>
<reference evidence="1 2" key="1">
    <citation type="submission" date="2019-12" db="EMBL/GenBank/DDBJ databases">
        <title>Shinella granuli gen. nov., sp. nov., and proposal of the reclassification of Zoogloea ramigera ATCC 19623 as Shinella zoogloeoides sp. nov.</title>
        <authorList>
            <person name="Gao J."/>
        </authorList>
    </citation>
    <scope>NUCLEOTIDE SEQUENCE [LARGE SCALE GENOMIC DNA]</scope>
    <source>
        <strain evidence="1 2">DSM 287</strain>
    </source>
</reference>
<dbReference type="Proteomes" id="UP000440304">
    <property type="component" value="Unassembled WGS sequence"/>
</dbReference>
<name>A0A6N8TDZ8_SHIZO</name>
<proteinExistence type="predicted"/>